<keyword evidence="3" id="KW-1185">Reference proteome</keyword>
<dbReference type="Proteomes" id="UP000266673">
    <property type="component" value="Unassembled WGS sequence"/>
</dbReference>
<feature type="transmembrane region" description="Helical" evidence="1">
    <location>
        <begin position="50"/>
        <end position="72"/>
    </location>
</feature>
<evidence type="ECO:0000256" key="1">
    <source>
        <dbReference type="SAM" id="Phobius"/>
    </source>
</evidence>
<evidence type="ECO:0000313" key="2">
    <source>
        <dbReference type="EMBL" id="RIB17104.1"/>
    </source>
</evidence>
<dbReference type="EMBL" id="QKWP01000629">
    <property type="protein sequence ID" value="RIB17104.1"/>
    <property type="molecule type" value="Genomic_DNA"/>
</dbReference>
<comment type="caution">
    <text evidence="2">The sequence shown here is derived from an EMBL/GenBank/DDBJ whole genome shotgun (WGS) entry which is preliminary data.</text>
</comment>
<organism evidence="2 3">
    <name type="scientific">Gigaspora rosea</name>
    <dbReference type="NCBI Taxonomy" id="44941"/>
    <lineage>
        <taxon>Eukaryota</taxon>
        <taxon>Fungi</taxon>
        <taxon>Fungi incertae sedis</taxon>
        <taxon>Mucoromycota</taxon>
        <taxon>Glomeromycotina</taxon>
        <taxon>Glomeromycetes</taxon>
        <taxon>Diversisporales</taxon>
        <taxon>Gigasporaceae</taxon>
        <taxon>Gigaspora</taxon>
    </lineage>
</organism>
<evidence type="ECO:0000313" key="3">
    <source>
        <dbReference type="Proteomes" id="UP000266673"/>
    </source>
</evidence>
<dbReference type="OrthoDB" id="2444835at2759"/>
<feature type="transmembrane region" description="Helical" evidence="1">
    <location>
        <begin position="137"/>
        <end position="158"/>
    </location>
</feature>
<accession>A0A397V3I6</accession>
<sequence length="688" mass="79927">MHLKEEWEMAEQNLAKRKSLMLGHVSAALITIFIGICLLFISKYNFANKILTTVTSSITASGGILALITTLYNKASANKANITKFIEAMKSVEKAENIPGLINMDENYWKILKTERHENYIKFLSRINYLIRLEKKYGIWFGILMSLFIIILAGITFLENVSSLDFHMPNLSHYLAGGIIACGGLWLVNIILTHMIEIYETVSNWHWKSAYYNKTMGFEEYRTENDDVTFFGAEIDAKLVLRVVLMLNELTKYPPIEDNLKMMQNNELSTQNFCKFCIIRKKKHSTCIEKKKRSTGIEKVNTYLKENELEKGEKIILYRIVVILAEKFKEIIEKIIDDLDKEIVNLEYFKENPKCAKKLAKIISENIINIDTLIIMLAKELKPFSKQYKKTLVIKNIENNKINFHKCNFKSGEPEEFVITFPEIESRKRAIFSLGKNSDKIIEINMKFDDDKDNPATTHKITINPASKDAKSSKVIYMEKGDIKDIKFFESAMNIAKKITFNDDVKDIKDNEHGSNADINKPNAVSQKLEESKSNEIKGEDVNKELEELIRMVSDVKDGIDIFVNNFKTENDDEAMKLIIKIINKDYNFEENLTKHDKKSFSFRKIYRHNIKENFGDLFKKVILRIKSDFIFKIEDINLTKKHKYEIRRLLCGLEYNKQLIMKKLPDSGKEEPEDIFTYDLMSAKSKK</sequence>
<keyword evidence="1" id="KW-0472">Membrane</keyword>
<keyword evidence="1" id="KW-0812">Transmembrane</keyword>
<reference evidence="2 3" key="1">
    <citation type="submission" date="2018-06" db="EMBL/GenBank/DDBJ databases">
        <title>Comparative genomics reveals the genomic features of Rhizophagus irregularis, R. cerebriforme, R. diaphanum and Gigaspora rosea, and their symbiotic lifestyle signature.</title>
        <authorList>
            <person name="Morin E."/>
            <person name="San Clemente H."/>
            <person name="Chen E.C.H."/>
            <person name="De La Providencia I."/>
            <person name="Hainaut M."/>
            <person name="Kuo A."/>
            <person name="Kohler A."/>
            <person name="Murat C."/>
            <person name="Tang N."/>
            <person name="Roy S."/>
            <person name="Loubradou J."/>
            <person name="Henrissat B."/>
            <person name="Grigoriev I.V."/>
            <person name="Corradi N."/>
            <person name="Roux C."/>
            <person name="Martin F.M."/>
        </authorList>
    </citation>
    <scope>NUCLEOTIDE SEQUENCE [LARGE SCALE GENOMIC DNA]</scope>
    <source>
        <strain evidence="2 3">DAOM 194757</strain>
    </source>
</reference>
<protein>
    <submittedName>
        <fullName evidence="2">Uncharacterized protein</fullName>
    </submittedName>
</protein>
<dbReference type="AlphaFoldDB" id="A0A397V3I6"/>
<feature type="transmembrane region" description="Helical" evidence="1">
    <location>
        <begin position="173"/>
        <end position="192"/>
    </location>
</feature>
<gene>
    <name evidence="2" type="ORF">C2G38_2314796</name>
</gene>
<keyword evidence="1" id="KW-1133">Transmembrane helix</keyword>
<proteinExistence type="predicted"/>
<name>A0A397V3I6_9GLOM</name>
<feature type="transmembrane region" description="Helical" evidence="1">
    <location>
        <begin position="21"/>
        <end position="44"/>
    </location>
</feature>